<dbReference type="KEGG" id="fki:FK004_01285"/>
<dbReference type="RefSeq" id="WP_108735613.1">
    <property type="nucleotide sequence ID" value="NZ_CP020919.1"/>
</dbReference>
<sequence>MNSQIVFMLLLLSFGTAFSQQQIKGKVVANKAGIGQIMVVNLSVQKETQTDADGNFAITASEGDLLIFTAPQFRKTRLVVDQSDFGKVLEIQVEVYANQLDEVEVNNTRINPEDLGLVPRGQKTYTPAERRLLVATGNVITVGTGFSIGLDPLLNLISGRTAMLKSKLVVERKELLLRKLEVYFSDEYIQERLKIQKDYVDAFKYYSIENSKFAEAMQMKNKTLASFIIMELALEYNKKQ</sequence>
<dbReference type="EMBL" id="CP020919">
    <property type="protein sequence ID" value="AWG23950.1"/>
    <property type="molecule type" value="Genomic_DNA"/>
</dbReference>
<keyword evidence="1" id="KW-0732">Signal</keyword>
<protein>
    <recommendedName>
        <fullName evidence="4">TonB-dependent receptor</fullName>
    </recommendedName>
</protein>
<dbReference type="OrthoDB" id="1427655at2"/>
<keyword evidence="3" id="KW-1185">Reference proteome</keyword>
<evidence type="ECO:0000256" key="1">
    <source>
        <dbReference type="SAM" id="SignalP"/>
    </source>
</evidence>
<dbReference type="SUPFAM" id="SSF49464">
    <property type="entry name" value="Carboxypeptidase regulatory domain-like"/>
    <property type="match status" value="1"/>
</dbReference>
<dbReference type="InterPro" id="IPR008969">
    <property type="entry name" value="CarboxyPept-like_regulatory"/>
</dbReference>
<dbReference type="AlphaFoldDB" id="A0A2S1LJL0"/>
<accession>A0A2S1LJL0</accession>
<organism evidence="2 3">
    <name type="scientific">Flavobacterium kingsejongi</name>
    <dbReference type="NCBI Taxonomy" id="1678728"/>
    <lineage>
        <taxon>Bacteria</taxon>
        <taxon>Pseudomonadati</taxon>
        <taxon>Bacteroidota</taxon>
        <taxon>Flavobacteriia</taxon>
        <taxon>Flavobacteriales</taxon>
        <taxon>Flavobacteriaceae</taxon>
        <taxon>Flavobacterium</taxon>
    </lineage>
</organism>
<feature type="signal peptide" evidence="1">
    <location>
        <begin position="1"/>
        <end position="19"/>
    </location>
</feature>
<gene>
    <name evidence="2" type="ORF">FK004_01285</name>
</gene>
<dbReference type="Proteomes" id="UP000244677">
    <property type="component" value="Chromosome"/>
</dbReference>
<feature type="chain" id="PRO_5015664349" description="TonB-dependent receptor" evidence="1">
    <location>
        <begin position="20"/>
        <end position="240"/>
    </location>
</feature>
<evidence type="ECO:0008006" key="4">
    <source>
        <dbReference type="Google" id="ProtNLM"/>
    </source>
</evidence>
<evidence type="ECO:0000313" key="2">
    <source>
        <dbReference type="EMBL" id="AWG23950.1"/>
    </source>
</evidence>
<evidence type="ECO:0000313" key="3">
    <source>
        <dbReference type="Proteomes" id="UP000244677"/>
    </source>
</evidence>
<reference evidence="2 3" key="1">
    <citation type="submission" date="2017-04" db="EMBL/GenBank/DDBJ databases">
        <title>Complete genome sequence of Flavobacterium kingsejong AJ004.</title>
        <authorList>
            <person name="Lee P.C."/>
        </authorList>
    </citation>
    <scope>NUCLEOTIDE SEQUENCE [LARGE SCALE GENOMIC DNA]</scope>
    <source>
        <strain evidence="2 3">AJ004</strain>
    </source>
</reference>
<proteinExistence type="predicted"/>
<name>A0A2S1LJL0_9FLAO</name>